<protein>
    <submittedName>
        <fullName evidence="7">Acyl-CoA reductase</fullName>
    </submittedName>
</protein>
<dbReference type="FunFam" id="3.40.309.10:FF:000012">
    <property type="entry name" value="Betaine aldehyde dehydrogenase"/>
    <property type="match status" value="1"/>
</dbReference>
<dbReference type="PROSITE" id="PS00070">
    <property type="entry name" value="ALDEHYDE_DEHYDR_CYS"/>
    <property type="match status" value="1"/>
</dbReference>
<dbReference type="InterPro" id="IPR016161">
    <property type="entry name" value="Ald_DH/histidinol_DH"/>
</dbReference>
<dbReference type="STRING" id="1123029.SAMN02745172_03210"/>
<evidence type="ECO:0000256" key="5">
    <source>
        <dbReference type="RuleBase" id="RU003345"/>
    </source>
</evidence>
<dbReference type="FunFam" id="3.40.605.10:FF:000007">
    <property type="entry name" value="NAD/NADP-dependent betaine aldehyde dehydrogenase"/>
    <property type="match status" value="1"/>
</dbReference>
<dbReference type="RefSeq" id="WP_073630479.1">
    <property type="nucleotide sequence ID" value="NZ_FRXO01000006.1"/>
</dbReference>
<evidence type="ECO:0000313" key="7">
    <source>
        <dbReference type="EMBL" id="SHO66551.1"/>
    </source>
</evidence>
<reference evidence="7 8" key="1">
    <citation type="submission" date="2016-12" db="EMBL/GenBank/DDBJ databases">
        <authorList>
            <person name="Song W.-J."/>
            <person name="Kurnit D.M."/>
        </authorList>
    </citation>
    <scope>NUCLEOTIDE SEQUENCE [LARGE SCALE GENOMIC DNA]</scope>
    <source>
        <strain evidence="7 8">DSM 19599</strain>
    </source>
</reference>
<dbReference type="Proteomes" id="UP000186406">
    <property type="component" value="Unassembled WGS sequence"/>
</dbReference>
<dbReference type="InterPro" id="IPR015590">
    <property type="entry name" value="Aldehyde_DH_dom"/>
</dbReference>
<feature type="active site" evidence="4">
    <location>
        <position position="254"/>
    </location>
</feature>
<dbReference type="Pfam" id="PF00171">
    <property type="entry name" value="Aldedh"/>
    <property type="match status" value="1"/>
</dbReference>
<dbReference type="InterPro" id="IPR016162">
    <property type="entry name" value="Ald_DH_N"/>
</dbReference>
<feature type="domain" description="Aldehyde dehydrogenase" evidence="6">
    <location>
        <begin position="23"/>
        <end position="478"/>
    </location>
</feature>
<dbReference type="Gene3D" id="3.40.605.10">
    <property type="entry name" value="Aldehyde Dehydrogenase, Chain A, domain 1"/>
    <property type="match status" value="1"/>
</dbReference>
<dbReference type="SUPFAM" id="SSF53720">
    <property type="entry name" value="ALDH-like"/>
    <property type="match status" value="1"/>
</dbReference>
<dbReference type="InterPro" id="IPR016163">
    <property type="entry name" value="Ald_DH_C"/>
</dbReference>
<keyword evidence="2 5" id="KW-0560">Oxidoreductase</keyword>
<keyword evidence="8" id="KW-1185">Reference proteome</keyword>
<proteinExistence type="inferred from homology"/>
<name>A0A1M7ZNV9_9HYPH</name>
<dbReference type="EMBL" id="FRXO01000006">
    <property type="protein sequence ID" value="SHO66551.1"/>
    <property type="molecule type" value="Genomic_DNA"/>
</dbReference>
<accession>A0A1M7ZNV9</accession>
<dbReference type="GO" id="GO:0016620">
    <property type="term" value="F:oxidoreductase activity, acting on the aldehyde or oxo group of donors, NAD or NADP as acceptor"/>
    <property type="evidence" value="ECO:0007669"/>
    <property type="project" value="InterPro"/>
</dbReference>
<organism evidence="7 8">
    <name type="scientific">Pseudoxanthobacter soli DSM 19599</name>
    <dbReference type="NCBI Taxonomy" id="1123029"/>
    <lineage>
        <taxon>Bacteria</taxon>
        <taxon>Pseudomonadati</taxon>
        <taxon>Pseudomonadota</taxon>
        <taxon>Alphaproteobacteria</taxon>
        <taxon>Hyphomicrobiales</taxon>
        <taxon>Segnochrobactraceae</taxon>
        <taxon>Pseudoxanthobacter</taxon>
    </lineage>
</organism>
<dbReference type="PANTHER" id="PTHR11699">
    <property type="entry name" value="ALDEHYDE DEHYDROGENASE-RELATED"/>
    <property type="match status" value="1"/>
</dbReference>
<comment type="similarity">
    <text evidence="1 5">Belongs to the aldehyde dehydrogenase family.</text>
</comment>
<dbReference type="InterPro" id="IPR016160">
    <property type="entry name" value="Ald_DH_CS_CYS"/>
</dbReference>
<dbReference type="AlphaFoldDB" id="A0A1M7ZNV9"/>
<dbReference type="InterPro" id="IPR029510">
    <property type="entry name" value="Ald_DH_CS_GLU"/>
</dbReference>
<keyword evidence="3" id="KW-0558">Oxidation</keyword>
<dbReference type="OrthoDB" id="9812625at2"/>
<evidence type="ECO:0000313" key="8">
    <source>
        <dbReference type="Proteomes" id="UP000186406"/>
    </source>
</evidence>
<evidence type="ECO:0000256" key="1">
    <source>
        <dbReference type="ARBA" id="ARBA00009986"/>
    </source>
</evidence>
<evidence type="ECO:0000256" key="4">
    <source>
        <dbReference type="PROSITE-ProRule" id="PRU10007"/>
    </source>
</evidence>
<dbReference type="PROSITE" id="PS00687">
    <property type="entry name" value="ALDEHYDE_DEHYDR_GLU"/>
    <property type="match status" value="1"/>
</dbReference>
<dbReference type="Gene3D" id="3.40.309.10">
    <property type="entry name" value="Aldehyde Dehydrogenase, Chain A, domain 2"/>
    <property type="match status" value="1"/>
</dbReference>
<evidence type="ECO:0000259" key="6">
    <source>
        <dbReference type="Pfam" id="PF00171"/>
    </source>
</evidence>
<evidence type="ECO:0000256" key="2">
    <source>
        <dbReference type="ARBA" id="ARBA00023002"/>
    </source>
</evidence>
<evidence type="ECO:0000256" key="3">
    <source>
        <dbReference type="ARBA" id="ARBA00023097"/>
    </source>
</evidence>
<gene>
    <name evidence="7" type="ORF">SAMN02745172_03210</name>
</gene>
<sequence>MNYVSTVREYGIVVDGYSTGSLQMIDRVSPASGRLVSRFVSGTAEDAAAAIAVARKAFDDGPWPRLSGLERAAILRRWADLIAEDKERLARIEVDEVGKPIRMARGDLDGVIDLFQFAASLAMQVHGETYTNLGPDKTAWVHREPVGVVGMIIPWNFPAIIYAQKVPYALAAGCTVVVKPSEFTSGTALELTRLAREAGVPDGVISVVTGFGDPVGEALVKSPDVDFVSFTGSTNVGRRIVANSAETLKRVSVELGGKSANIIFADADLDDAIDGALFGVFFNQGECCCAGTRLLVDEAIADTFVERLTARAKAMKVGSVHDDDSDVGAMISETHLNRVCSYLDKGRSEGARLLAGGDVDRSGGGLFVQPTVFDHVAPDMTIFREEIFGPVLSITRFKTTEEAVALANDTTYGLANAIWTKNFDTAHQVAPRLRSGTVWINTVVDTGPQTPFGGYKASGFGREMGQAGFEEFTNVKSVIARLGKRTPYYATKG</sequence>